<dbReference type="GO" id="GO:0034057">
    <property type="term" value="F:RNA strand-exchange activity"/>
    <property type="evidence" value="ECO:0007669"/>
    <property type="project" value="UniProtKB-UniRule"/>
</dbReference>
<feature type="compositionally biased region" description="Basic and acidic residues" evidence="5">
    <location>
        <begin position="117"/>
        <end position="138"/>
    </location>
</feature>
<feature type="compositionally biased region" description="Low complexity" evidence="5">
    <location>
        <begin position="152"/>
        <end position="164"/>
    </location>
</feature>
<name>A0A1Y6EYY3_9GAMM</name>
<dbReference type="OrthoDB" id="8421419at2"/>
<dbReference type="HAMAP" id="MF_00749">
    <property type="entry name" value="ProQ"/>
    <property type="match status" value="1"/>
</dbReference>
<keyword evidence="1 4" id="KW-0963">Cytoplasm</keyword>
<dbReference type="InterPro" id="IPR035236">
    <property type="entry name" value="ProQ_C"/>
</dbReference>
<keyword evidence="2 4" id="KW-0694">RNA-binding</keyword>
<dbReference type="Pfam" id="PF04352">
    <property type="entry name" value="ProQ"/>
    <property type="match status" value="1"/>
</dbReference>
<dbReference type="InterPro" id="IPR016103">
    <property type="entry name" value="ProQ/FinO"/>
</dbReference>
<gene>
    <name evidence="4" type="primary">proQ</name>
    <name evidence="7" type="ORF">SAMN06297229_1340</name>
</gene>
<evidence type="ECO:0000256" key="2">
    <source>
        <dbReference type="ARBA" id="ARBA00022884"/>
    </source>
</evidence>
<dbReference type="Gene3D" id="1.10.1710.10">
    <property type="entry name" value="ProQ/FinO domain"/>
    <property type="match status" value="1"/>
</dbReference>
<evidence type="ECO:0000256" key="4">
    <source>
        <dbReference type="HAMAP-Rule" id="MF_00749"/>
    </source>
</evidence>
<reference evidence="8" key="1">
    <citation type="submission" date="2017-04" db="EMBL/GenBank/DDBJ databases">
        <authorList>
            <person name="Varghese N."/>
            <person name="Submissions S."/>
        </authorList>
    </citation>
    <scope>NUCLEOTIDE SEQUENCE [LARGE SCALE GENOMIC DNA]</scope>
</reference>
<evidence type="ECO:0000256" key="5">
    <source>
        <dbReference type="SAM" id="MobiDB-lite"/>
    </source>
</evidence>
<feature type="domain" description="ProQ/FinO" evidence="6">
    <location>
        <begin position="13"/>
        <end position="127"/>
    </location>
</feature>
<dbReference type="RefSeq" id="WP_086434427.1">
    <property type="nucleotide sequence ID" value="NZ_FXWH01000001.1"/>
</dbReference>
<sequence>MSDIEQGSGEVAPKITQSKAVIAYLAEKFPQCFSLTGEAKPLKIGIFDDLATRLENDERVSKTRIRTALRHYTNSWRYLRVVKAGAERVDLDGNAAGIVEEGHQQHAEEELAASKAKAAEKAAEKRQQEKAAKPEQKRQARAKTPAKRKPAGKPAAPKAAKAKPVNLQQAELNQLKVGQQVQVKVGQAPMPGQVVAVERDDVQVQLQNGLTMKVKAENIFFS</sequence>
<comment type="subcellular location">
    <subcellularLocation>
        <location evidence="4">Cytoplasm</location>
    </subcellularLocation>
</comment>
<dbReference type="Pfam" id="PF17516">
    <property type="entry name" value="ProQ_C"/>
    <property type="match status" value="1"/>
</dbReference>
<comment type="similarity">
    <text evidence="4">Belongs to the ProQ family.</text>
</comment>
<dbReference type="SMART" id="SM00945">
    <property type="entry name" value="ProQ"/>
    <property type="match status" value="1"/>
</dbReference>
<keyword evidence="3 4" id="KW-0143">Chaperone</keyword>
<comment type="function">
    <text evidence="4">RNA chaperone with significant RNA binding, RNA strand exchange and RNA duplexing activities.</text>
</comment>
<accession>A0A1Y6EYY3</accession>
<protein>
    <recommendedName>
        <fullName evidence="4">RNA chaperone ProQ</fullName>
    </recommendedName>
</protein>
<proteinExistence type="inferred from homology"/>
<dbReference type="SUPFAM" id="SSF48657">
    <property type="entry name" value="FinO-like"/>
    <property type="match status" value="1"/>
</dbReference>
<feature type="region of interest" description="Disordered" evidence="5">
    <location>
        <begin position="103"/>
        <end position="164"/>
    </location>
</feature>
<evidence type="ECO:0000313" key="8">
    <source>
        <dbReference type="Proteomes" id="UP000194450"/>
    </source>
</evidence>
<organism evidence="7 8">
    <name type="scientific">Pseudidiomarina planktonica</name>
    <dbReference type="NCBI Taxonomy" id="1323738"/>
    <lineage>
        <taxon>Bacteria</taxon>
        <taxon>Pseudomonadati</taxon>
        <taxon>Pseudomonadota</taxon>
        <taxon>Gammaproteobacteria</taxon>
        <taxon>Alteromonadales</taxon>
        <taxon>Idiomarinaceae</taxon>
        <taxon>Pseudidiomarina</taxon>
    </lineage>
</organism>
<dbReference type="InterPro" id="IPR023529">
    <property type="entry name" value="ProQ"/>
</dbReference>
<dbReference type="AlphaFoldDB" id="A0A1Y6EYY3"/>
<dbReference type="GO" id="GO:0033592">
    <property type="term" value="F:RNA strand annealing activity"/>
    <property type="evidence" value="ECO:0007669"/>
    <property type="project" value="UniProtKB-UniRule"/>
</dbReference>
<evidence type="ECO:0000256" key="1">
    <source>
        <dbReference type="ARBA" id="ARBA00022490"/>
    </source>
</evidence>
<evidence type="ECO:0000256" key="3">
    <source>
        <dbReference type="ARBA" id="ARBA00023186"/>
    </source>
</evidence>
<dbReference type="PANTHER" id="PTHR38106">
    <property type="entry name" value="RNA CHAPERONE PROQ"/>
    <property type="match status" value="1"/>
</dbReference>
<dbReference type="NCBIfam" id="NF003434">
    <property type="entry name" value="PRK04950.1"/>
    <property type="match status" value="1"/>
</dbReference>
<feature type="compositionally biased region" description="Basic residues" evidence="5">
    <location>
        <begin position="139"/>
        <end position="151"/>
    </location>
</feature>
<evidence type="ECO:0000313" key="7">
    <source>
        <dbReference type="EMBL" id="SMQ65722.1"/>
    </source>
</evidence>
<dbReference type="GO" id="GO:0010608">
    <property type="term" value="P:post-transcriptional regulation of gene expression"/>
    <property type="evidence" value="ECO:0007669"/>
    <property type="project" value="InterPro"/>
</dbReference>
<evidence type="ECO:0000259" key="6">
    <source>
        <dbReference type="SMART" id="SM00945"/>
    </source>
</evidence>
<dbReference type="EMBL" id="FXWH01000001">
    <property type="protein sequence ID" value="SMQ65722.1"/>
    <property type="molecule type" value="Genomic_DNA"/>
</dbReference>
<dbReference type="Proteomes" id="UP000194450">
    <property type="component" value="Unassembled WGS sequence"/>
</dbReference>
<dbReference type="PANTHER" id="PTHR38106:SF1">
    <property type="entry name" value="RNA CHAPERONE PROQ"/>
    <property type="match status" value="1"/>
</dbReference>
<dbReference type="InterPro" id="IPR036442">
    <property type="entry name" value="ProQ/FinO_sf"/>
</dbReference>
<dbReference type="GO" id="GO:0005829">
    <property type="term" value="C:cytosol"/>
    <property type="evidence" value="ECO:0007669"/>
    <property type="project" value="TreeGrafter"/>
</dbReference>
<keyword evidence="8" id="KW-1185">Reference proteome</keyword>